<dbReference type="GO" id="GO:2001070">
    <property type="term" value="F:starch binding"/>
    <property type="evidence" value="ECO:0007669"/>
    <property type="project" value="InterPro"/>
</dbReference>
<dbReference type="Pfam" id="PF16760">
    <property type="entry name" value="CBM53"/>
    <property type="match status" value="1"/>
</dbReference>
<organism evidence="2 3">
    <name type="scientific">Pelotomaculum propionicicum</name>
    <dbReference type="NCBI Taxonomy" id="258475"/>
    <lineage>
        <taxon>Bacteria</taxon>
        <taxon>Bacillati</taxon>
        <taxon>Bacillota</taxon>
        <taxon>Clostridia</taxon>
        <taxon>Eubacteriales</taxon>
        <taxon>Desulfotomaculaceae</taxon>
        <taxon>Pelotomaculum</taxon>
    </lineage>
</organism>
<dbReference type="Proteomes" id="UP000297597">
    <property type="component" value="Unassembled WGS sequence"/>
</dbReference>
<comment type="caution">
    <text evidence="2">The sequence shown here is derived from an EMBL/GenBank/DDBJ whole genome shotgun (WGS) entry which is preliminary data.</text>
</comment>
<protein>
    <recommendedName>
        <fullName evidence="1">Carbohydrate binding module family 25 domain-containing protein</fullName>
    </recommendedName>
</protein>
<dbReference type="EMBL" id="QFFZ01000001">
    <property type="protein sequence ID" value="TEB13692.1"/>
    <property type="molecule type" value="Genomic_DNA"/>
</dbReference>
<evidence type="ECO:0000259" key="1">
    <source>
        <dbReference type="SMART" id="SM01066"/>
    </source>
</evidence>
<dbReference type="OrthoDB" id="1683298at2"/>
<dbReference type="RefSeq" id="WP_134212006.1">
    <property type="nucleotide sequence ID" value="NZ_QFFZ01000001.1"/>
</dbReference>
<dbReference type="InterPro" id="IPR005085">
    <property type="entry name" value="CBM25"/>
</dbReference>
<dbReference type="SMART" id="SM01066">
    <property type="entry name" value="CBM_25"/>
    <property type="match status" value="1"/>
</dbReference>
<dbReference type="InterPro" id="IPR013783">
    <property type="entry name" value="Ig-like_fold"/>
</dbReference>
<accession>A0A4Y7RYH1</accession>
<proteinExistence type="predicted"/>
<sequence length="108" mass="11928">MGSIKPYAYSHNLKGAQVKPLSNDGRKVSVFYNGPLAQSAGGQVYLHCGSGDTNNWSSVSDFPMEHRSNGWELSVGLKTGNSLNFCFRDSHGNWDNNNGANWLYRITE</sequence>
<name>A0A4Y7RYH1_9FIRM</name>
<reference evidence="2 3" key="1">
    <citation type="journal article" date="2018" name="Environ. Microbiol.">
        <title>Novel energy conservation strategies and behaviour of Pelotomaculum schinkii driving syntrophic propionate catabolism.</title>
        <authorList>
            <person name="Hidalgo-Ahumada C.A.P."/>
            <person name="Nobu M.K."/>
            <person name="Narihiro T."/>
            <person name="Tamaki H."/>
            <person name="Liu W.T."/>
            <person name="Kamagata Y."/>
            <person name="Stams A.J.M."/>
            <person name="Imachi H."/>
            <person name="Sousa D.Z."/>
        </authorList>
    </citation>
    <scope>NUCLEOTIDE SEQUENCE [LARGE SCALE GENOMIC DNA]</scope>
    <source>
        <strain evidence="2 3">MGP</strain>
    </source>
</reference>
<keyword evidence="3" id="KW-1185">Reference proteome</keyword>
<evidence type="ECO:0000313" key="2">
    <source>
        <dbReference type="EMBL" id="TEB13692.1"/>
    </source>
</evidence>
<gene>
    <name evidence="2" type="ORF">Pmgp_00095</name>
</gene>
<evidence type="ECO:0000313" key="3">
    <source>
        <dbReference type="Proteomes" id="UP000297597"/>
    </source>
</evidence>
<feature type="domain" description="Carbohydrate binding module family 25" evidence="1">
    <location>
        <begin position="25"/>
        <end position="107"/>
    </location>
</feature>
<dbReference type="AlphaFoldDB" id="A0A4Y7RYH1"/>
<dbReference type="Gene3D" id="2.60.40.10">
    <property type="entry name" value="Immunoglobulins"/>
    <property type="match status" value="1"/>
</dbReference>